<evidence type="ECO:0000313" key="1">
    <source>
        <dbReference type="EMBL" id="KAF2233603.1"/>
    </source>
</evidence>
<gene>
    <name evidence="1" type="ORF">EV356DRAFT_524405</name>
</gene>
<name>A0A6A6H7W3_VIRVR</name>
<sequence length="539" mass="60714">MPPGKRAPPTTPVNPALEYHGLVPPVLRLLGFYIVIIQICAGKAIEPSHESARNNAFHIFNAIHSAGRVWGSSLNHNGFGFFPAVMPKGTLMYHGSRLDHPPAGPTWLAFEIEHAETFAMSRKWSHAECHRFHTGLRPAVPAAQEPRTGSFFHTYRTNRDLNLLYIDAMGAAKSTKGTLDSQDLILRENKTGSWDVYMDEDGRAKSICSLVAEWGLDGFVRMEIGFEVVHCNLEHGMDLVSMTRSFLLENQAGSDELQLYQLARAIRHQFDGLQADRLRIDFSGMISGFFFPINISSTDPDRPHLIRLAAASLDELIDIKSYLGDILSRSRPKRFTVNWQAVVDMIVSRFADRLTLMASDKLSSENFINELEKFTLTYFDAPTLFQDMAKRTAEAVSRCTKHYLMPALLVQADWSPEDSLIHTAVSAVTRHVCQNLLHIHSFLFDLIHNAATASDFDSKNGDKDKIAKAITSSQNVLRSMMEELAWMEWKKIRQCPVGQVWFVSMYPYGTDEDHWNPGCRTIADMKFPGIGPAIDKTHF</sequence>
<dbReference type="OrthoDB" id="10261782at2759"/>
<proteinExistence type="predicted"/>
<dbReference type="InterPro" id="IPR038921">
    <property type="entry name" value="YOR389W-like"/>
</dbReference>
<dbReference type="PANTHER" id="PTHR35204:SF1">
    <property type="entry name" value="ENTEROTOXIN"/>
    <property type="match status" value="1"/>
</dbReference>
<dbReference type="PANTHER" id="PTHR35204">
    <property type="entry name" value="YALI0A21131P"/>
    <property type="match status" value="1"/>
</dbReference>
<reference evidence="1" key="1">
    <citation type="journal article" date="2020" name="Stud. Mycol.">
        <title>101 Dothideomycetes genomes: a test case for predicting lifestyles and emergence of pathogens.</title>
        <authorList>
            <person name="Haridas S."/>
            <person name="Albert R."/>
            <person name="Binder M."/>
            <person name="Bloem J."/>
            <person name="Labutti K."/>
            <person name="Salamov A."/>
            <person name="Andreopoulos B."/>
            <person name="Baker S."/>
            <person name="Barry K."/>
            <person name="Bills G."/>
            <person name="Bluhm B."/>
            <person name="Cannon C."/>
            <person name="Castanera R."/>
            <person name="Culley D."/>
            <person name="Daum C."/>
            <person name="Ezra D."/>
            <person name="Gonzalez J."/>
            <person name="Henrissat B."/>
            <person name="Kuo A."/>
            <person name="Liang C."/>
            <person name="Lipzen A."/>
            <person name="Lutzoni F."/>
            <person name="Magnuson J."/>
            <person name="Mondo S."/>
            <person name="Nolan M."/>
            <person name="Ohm R."/>
            <person name="Pangilinan J."/>
            <person name="Park H.-J."/>
            <person name="Ramirez L."/>
            <person name="Alfaro M."/>
            <person name="Sun H."/>
            <person name="Tritt A."/>
            <person name="Yoshinaga Y."/>
            <person name="Zwiers L.-H."/>
            <person name="Turgeon B."/>
            <person name="Goodwin S."/>
            <person name="Spatafora J."/>
            <person name="Crous P."/>
            <person name="Grigoriev I."/>
        </authorList>
    </citation>
    <scope>NUCLEOTIDE SEQUENCE</scope>
    <source>
        <strain evidence="1">Tuck. ex Michener</strain>
    </source>
</reference>
<dbReference type="EMBL" id="ML991805">
    <property type="protein sequence ID" value="KAF2233603.1"/>
    <property type="molecule type" value="Genomic_DNA"/>
</dbReference>
<dbReference type="AlphaFoldDB" id="A0A6A6H7W3"/>
<accession>A0A6A6H7W3</accession>
<protein>
    <submittedName>
        <fullName evidence="1">Uncharacterized protein</fullName>
    </submittedName>
</protein>
<evidence type="ECO:0000313" key="2">
    <source>
        <dbReference type="Proteomes" id="UP000800092"/>
    </source>
</evidence>
<dbReference type="Proteomes" id="UP000800092">
    <property type="component" value="Unassembled WGS sequence"/>
</dbReference>
<organism evidence="1 2">
    <name type="scientific">Viridothelium virens</name>
    <name type="common">Speckled blister lichen</name>
    <name type="synonym">Trypethelium virens</name>
    <dbReference type="NCBI Taxonomy" id="1048519"/>
    <lineage>
        <taxon>Eukaryota</taxon>
        <taxon>Fungi</taxon>
        <taxon>Dikarya</taxon>
        <taxon>Ascomycota</taxon>
        <taxon>Pezizomycotina</taxon>
        <taxon>Dothideomycetes</taxon>
        <taxon>Dothideomycetes incertae sedis</taxon>
        <taxon>Trypetheliales</taxon>
        <taxon>Trypetheliaceae</taxon>
        <taxon>Viridothelium</taxon>
    </lineage>
</organism>
<keyword evidence="2" id="KW-1185">Reference proteome</keyword>